<reference evidence="1" key="1">
    <citation type="journal article" date="2022" name="bioRxiv">
        <title>Sequencing and chromosome-scale assembly of the giantPleurodeles waltlgenome.</title>
        <authorList>
            <person name="Brown T."/>
            <person name="Elewa A."/>
            <person name="Iarovenko S."/>
            <person name="Subramanian E."/>
            <person name="Araus A.J."/>
            <person name="Petzold A."/>
            <person name="Susuki M."/>
            <person name="Suzuki K.-i.T."/>
            <person name="Hayashi T."/>
            <person name="Toyoda A."/>
            <person name="Oliveira C."/>
            <person name="Osipova E."/>
            <person name="Leigh N.D."/>
            <person name="Simon A."/>
            <person name="Yun M.H."/>
        </authorList>
    </citation>
    <scope>NUCLEOTIDE SEQUENCE</scope>
    <source>
        <strain evidence="1">20211129_DDA</strain>
        <tissue evidence="1">Liver</tissue>
    </source>
</reference>
<dbReference type="AlphaFoldDB" id="A0AAV7WKI1"/>
<sequence length="102" mass="11157">MWTVPRIGATQPGTACGIEAASLFLAPPEWRTPADPRGGVLPLVNVAGYRWALEESRLEYKGPMKHGRSGNRGRKAQGKPVNLKIEAIKIEAIKTEILPEKL</sequence>
<gene>
    <name evidence="1" type="ORF">NDU88_000805</name>
</gene>
<protein>
    <submittedName>
        <fullName evidence="1">Uncharacterized protein</fullName>
    </submittedName>
</protein>
<dbReference type="EMBL" id="JANPWB010000001">
    <property type="protein sequence ID" value="KAJ1213166.1"/>
    <property type="molecule type" value="Genomic_DNA"/>
</dbReference>
<evidence type="ECO:0000313" key="2">
    <source>
        <dbReference type="Proteomes" id="UP001066276"/>
    </source>
</evidence>
<keyword evidence="2" id="KW-1185">Reference proteome</keyword>
<evidence type="ECO:0000313" key="1">
    <source>
        <dbReference type="EMBL" id="KAJ1213166.1"/>
    </source>
</evidence>
<proteinExistence type="predicted"/>
<dbReference type="Proteomes" id="UP001066276">
    <property type="component" value="Chromosome 1_1"/>
</dbReference>
<comment type="caution">
    <text evidence="1">The sequence shown here is derived from an EMBL/GenBank/DDBJ whole genome shotgun (WGS) entry which is preliminary data.</text>
</comment>
<name>A0AAV7WKI1_PLEWA</name>
<accession>A0AAV7WKI1</accession>
<organism evidence="1 2">
    <name type="scientific">Pleurodeles waltl</name>
    <name type="common">Iberian ribbed newt</name>
    <dbReference type="NCBI Taxonomy" id="8319"/>
    <lineage>
        <taxon>Eukaryota</taxon>
        <taxon>Metazoa</taxon>
        <taxon>Chordata</taxon>
        <taxon>Craniata</taxon>
        <taxon>Vertebrata</taxon>
        <taxon>Euteleostomi</taxon>
        <taxon>Amphibia</taxon>
        <taxon>Batrachia</taxon>
        <taxon>Caudata</taxon>
        <taxon>Salamandroidea</taxon>
        <taxon>Salamandridae</taxon>
        <taxon>Pleurodelinae</taxon>
        <taxon>Pleurodeles</taxon>
    </lineage>
</organism>